<evidence type="ECO:0000313" key="3">
    <source>
        <dbReference type="Proteomes" id="UP001597053"/>
    </source>
</evidence>
<proteinExistence type="predicted"/>
<name>A0ABW2ZVM1_9ACTN</name>
<evidence type="ECO:0008006" key="4">
    <source>
        <dbReference type="Google" id="ProtNLM"/>
    </source>
</evidence>
<feature type="coiled-coil region" evidence="1">
    <location>
        <begin position="250"/>
        <end position="277"/>
    </location>
</feature>
<keyword evidence="3" id="KW-1185">Reference proteome</keyword>
<keyword evidence="1" id="KW-0175">Coiled coil</keyword>
<reference evidence="3" key="1">
    <citation type="journal article" date="2019" name="Int. J. Syst. Evol. Microbiol.">
        <title>The Global Catalogue of Microorganisms (GCM) 10K type strain sequencing project: providing services to taxonomists for standard genome sequencing and annotation.</title>
        <authorList>
            <consortium name="The Broad Institute Genomics Platform"/>
            <consortium name="The Broad Institute Genome Sequencing Center for Infectious Disease"/>
            <person name="Wu L."/>
            <person name="Ma J."/>
        </authorList>
    </citation>
    <scope>NUCLEOTIDE SEQUENCE [LARGE SCALE GENOMIC DNA]</scope>
    <source>
        <strain evidence="3">JCM 32148</strain>
    </source>
</reference>
<comment type="caution">
    <text evidence="2">The sequence shown here is derived from an EMBL/GenBank/DDBJ whole genome shotgun (WGS) entry which is preliminary data.</text>
</comment>
<protein>
    <recommendedName>
        <fullName evidence="4">TIGR02680 family protein</fullName>
    </recommendedName>
</protein>
<feature type="coiled-coil region" evidence="1">
    <location>
        <begin position="303"/>
        <end position="351"/>
    </location>
</feature>
<dbReference type="Proteomes" id="UP001597053">
    <property type="component" value="Unassembled WGS sequence"/>
</dbReference>
<organism evidence="2 3">
    <name type="scientific">Micromonospora azadirachtae</name>
    <dbReference type="NCBI Taxonomy" id="1970735"/>
    <lineage>
        <taxon>Bacteria</taxon>
        <taxon>Bacillati</taxon>
        <taxon>Actinomycetota</taxon>
        <taxon>Actinomycetes</taxon>
        <taxon>Micromonosporales</taxon>
        <taxon>Micromonosporaceae</taxon>
        <taxon>Micromonospora</taxon>
    </lineage>
</organism>
<sequence>MTLTLPDDILTGLPLPTRGRWQPQRAGITGLFHYDAQVFTFYRGRLLLRGNNGNGKSMALEVLLPFVLAADTDPGQLSTFGNRNRSMYTWLLGHDGASRHASARGYVWVEFGRLGPLGQPEYFTVGAGMEALRSGEKLSGLWYFTTAGRIGIDVSAGAPGSETPTKEAFAAQLQQLTVQGLPGEIRGSKAHKIECNRVLFGLPQDSYQSLLKALRQLRRPKLSDKLSQKALAEILRDALPSLDKSLITSIASGYERLDRHQATIEELQETIASLRDLDAAYRQYARAQLWQRAQAIAAGNAALDRAAKKAEGAVAKRDELAREVGTLKTAETELEARRSEMEGKLAGLKDSPFYSEGRQLEPLRQQAETLQGVARDSQSRAEDAAEKAAHATDTATEAYAQAEAQDSTVERAHTAVQQGAQLFTLLRRIYEDLHVQLQDNPEGVPESVVRELRLQLRQAVADGPVSSFV</sequence>
<evidence type="ECO:0000256" key="1">
    <source>
        <dbReference type="SAM" id="Coils"/>
    </source>
</evidence>
<evidence type="ECO:0000313" key="2">
    <source>
        <dbReference type="EMBL" id="MFD0782341.1"/>
    </source>
</evidence>
<gene>
    <name evidence="2" type="ORF">ACFQZ8_00050</name>
</gene>
<dbReference type="EMBL" id="JBHTHM010000001">
    <property type="protein sequence ID" value="MFD0782341.1"/>
    <property type="molecule type" value="Genomic_DNA"/>
</dbReference>
<accession>A0ABW2ZVM1</accession>